<accession>A0A6C0I032</accession>
<protein>
    <submittedName>
        <fullName evidence="1">Uncharacterized protein</fullName>
    </submittedName>
</protein>
<proteinExistence type="predicted"/>
<sequence>MNCSEPFISNDLFILYSYVFLIEKMDYILFKKKYYFSSIYSSFWKNLFII</sequence>
<dbReference type="EMBL" id="MN740044">
    <property type="protein sequence ID" value="QHT85755.1"/>
    <property type="molecule type" value="Genomic_DNA"/>
</dbReference>
<reference evidence="1" key="1">
    <citation type="journal article" date="2020" name="Nature">
        <title>Giant virus diversity and host interactions through global metagenomics.</title>
        <authorList>
            <person name="Schulz F."/>
            <person name="Roux S."/>
            <person name="Paez-Espino D."/>
            <person name="Jungbluth S."/>
            <person name="Walsh D.A."/>
            <person name="Denef V.J."/>
            <person name="McMahon K.D."/>
            <person name="Konstantinidis K.T."/>
            <person name="Eloe-Fadrosh E.A."/>
            <person name="Kyrpides N.C."/>
            <person name="Woyke T."/>
        </authorList>
    </citation>
    <scope>NUCLEOTIDE SEQUENCE</scope>
    <source>
        <strain evidence="1">GVMAG-M-3300023184-182</strain>
    </source>
</reference>
<dbReference type="AlphaFoldDB" id="A0A6C0I032"/>
<organism evidence="1">
    <name type="scientific">viral metagenome</name>
    <dbReference type="NCBI Taxonomy" id="1070528"/>
    <lineage>
        <taxon>unclassified sequences</taxon>
        <taxon>metagenomes</taxon>
        <taxon>organismal metagenomes</taxon>
    </lineage>
</organism>
<evidence type="ECO:0000313" key="1">
    <source>
        <dbReference type="EMBL" id="QHT85755.1"/>
    </source>
</evidence>
<name>A0A6C0I032_9ZZZZ</name>